<protein>
    <submittedName>
        <fullName evidence="3">Uncharacterized protein</fullName>
    </submittedName>
</protein>
<evidence type="ECO:0000256" key="1">
    <source>
        <dbReference type="SAM" id="SignalP"/>
    </source>
</evidence>
<evidence type="ECO:0000313" key="2">
    <source>
        <dbReference type="Proteomes" id="UP000887540"/>
    </source>
</evidence>
<feature type="signal peptide" evidence="1">
    <location>
        <begin position="1"/>
        <end position="20"/>
    </location>
</feature>
<dbReference type="AlphaFoldDB" id="A0A914D4Z7"/>
<keyword evidence="2" id="KW-1185">Reference proteome</keyword>
<name>A0A914D4Z7_9BILA</name>
<evidence type="ECO:0000313" key="3">
    <source>
        <dbReference type="WBParaSite" id="ACRNAN_scaffold19053.g18777.t1"/>
    </source>
</evidence>
<organism evidence="2 3">
    <name type="scientific">Acrobeloides nanus</name>
    <dbReference type="NCBI Taxonomy" id="290746"/>
    <lineage>
        <taxon>Eukaryota</taxon>
        <taxon>Metazoa</taxon>
        <taxon>Ecdysozoa</taxon>
        <taxon>Nematoda</taxon>
        <taxon>Chromadorea</taxon>
        <taxon>Rhabditida</taxon>
        <taxon>Tylenchina</taxon>
        <taxon>Cephalobomorpha</taxon>
        <taxon>Cephaloboidea</taxon>
        <taxon>Cephalobidae</taxon>
        <taxon>Acrobeloides</taxon>
    </lineage>
</organism>
<proteinExistence type="predicted"/>
<sequence>MNGRVGLLLLFLGFVGVCLSAPAKTKLQRKRVIHGRPWFGLTPKPNKVEGPLNPGVSGDQYIASKVDHFDSSNNNTYRQVWRDDTRSLFSSEN</sequence>
<feature type="chain" id="PRO_5037433006" evidence="1">
    <location>
        <begin position="21"/>
        <end position="93"/>
    </location>
</feature>
<dbReference type="Proteomes" id="UP000887540">
    <property type="component" value="Unplaced"/>
</dbReference>
<reference evidence="3" key="1">
    <citation type="submission" date="2022-11" db="UniProtKB">
        <authorList>
            <consortium name="WormBaseParasite"/>
        </authorList>
    </citation>
    <scope>IDENTIFICATION</scope>
</reference>
<keyword evidence="1" id="KW-0732">Signal</keyword>
<accession>A0A914D4Z7</accession>
<dbReference type="WBParaSite" id="ACRNAN_scaffold19053.g18777.t1">
    <property type="protein sequence ID" value="ACRNAN_scaffold19053.g18777.t1"/>
    <property type="gene ID" value="ACRNAN_scaffold19053.g18777"/>
</dbReference>